<dbReference type="InterPro" id="IPR015590">
    <property type="entry name" value="Aldehyde_DH_dom"/>
</dbReference>
<evidence type="ECO:0000313" key="6">
    <source>
        <dbReference type="EMBL" id="ANM86817.1"/>
    </source>
</evidence>
<evidence type="ECO:0000259" key="5">
    <source>
        <dbReference type="Pfam" id="PF00171"/>
    </source>
</evidence>
<protein>
    <recommendedName>
        <fullName evidence="2">methylmalonate-semialdehyde dehydrogenase (CoA acylating)</fullName>
        <ecNumber evidence="2">1.2.1.27</ecNumber>
    </recommendedName>
</protein>
<proteinExistence type="evidence at transcript level"/>
<keyword evidence="3" id="KW-0560">Oxidoreductase</keyword>
<evidence type="ECO:0000256" key="4">
    <source>
        <dbReference type="ARBA" id="ARBA00023027"/>
    </source>
</evidence>
<dbReference type="EMBL" id="KT984597">
    <property type="protein sequence ID" value="ANM86817.1"/>
    <property type="molecule type" value="mRNA"/>
</dbReference>
<gene>
    <name evidence="6" type="primary">MSDH</name>
</gene>
<dbReference type="PROSITE" id="PS00070">
    <property type="entry name" value="ALDEHYDE_DEHYDR_CYS"/>
    <property type="match status" value="1"/>
</dbReference>
<sequence>MLSRFFLSRVTKPSYGRFVSMLPNFIDGKRVPSKAKVFIEKYNPATQEHMYNVPISTQEEVDEAIASCQRAFEEWQNVPAAVRARTMFKLQDLFVKRQDELAELVSLEQGKTVPDARGEVFRSLEVIEFACSVPTTTIGETQFNVGKDIDLYSYRYPLGVCAGVSAFNFPVMVPMWMIPVAVATGNSFILKPSELDPGPSLAIAEMMMEAGFPKGIVNVVHGDYHQVNQILDDDRVRAVSFVGGNRAGEAIYKRGCANGKRVQCNMGAKNHCLVLPDADMDMALNGLVGAGFGAAGQRCMAISVAVFVGDAQEWLPELAKRAATLKVGEGMKPDVAFGPLITPQAKKRVEKLITSAEEQGAKVLLDGRNYVVPGYESGNFVGPTVISNVKTDMDCYKEEIFGSVLVCMCVDTFEEGMKLINSNPYGNGAAIFTSSGAAARRFQMECEAGQIGINLPIPVPLSFFSFTGAKKSFWGDLNFYGKDSVRFYTQWKTITSMWRDQKFAEPIRLTFPTPK</sequence>
<dbReference type="Gene3D" id="3.40.605.10">
    <property type="entry name" value="Aldehyde Dehydrogenase, Chain A, domain 1"/>
    <property type="match status" value="1"/>
</dbReference>
<feature type="domain" description="Aldehyde dehydrogenase" evidence="5">
    <location>
        <begin position="34"/>
        <end position="494"/>
    </location>
</feature>
<dbReference type="PANTHER" id="PTHR43866">
    <property type="entry name" value="MALONATE-SEMIALDEHYDE DEHYDROGENASE"/>
    <property type="match status" value="1"/>
</dbReference>
<dbReference type="FunFam" id="3.40.309.10:FF:000002">
    <property type="entry name" value="Methylmalonate-semialdehyde dehydrogenase (Acylating)"/>
    <property type="match status" value="1"/>
</dbReference>
<dbReference type="InterPro" id="IPR016160">
    <property type="entry name" value="Ald_DH_CS_CYS"/>
</dbReference>
<dbReference type="InterPro" id="IPR016163">
    <property type="entry name" value="Ald_DH_C"/>
</dbReference>
<keyword evidence="4" id="KW-0520">NAD</keyword>
<evidence type="ECO:0000256" key="1">
    <source>
        <dbReference type="ARBA" id="ARBA00009986"/>
    </source>
</evidence>
<dbReference type="PANTHER" id="PTHR43866:SF3">
    <property type="entry name" value="METHYLMALONATE-SEMIALDEHYDE DEHYDROGENASE [ACYLATING], MITOCHONDRIAL"/>
    <property type="match status" value="1"/>
</dbReference>
<dbReference type="InterPro" id="IPR016161">
    <property type="entry name" value="Ald_DH/histidinol_DH"/>
</dbReference>
<dbReference type="Gene3D" id="3.40.309.10">
    <property type="entry name" value="Aldehyde Dehydrogenase, Chain A, domain 2"/>
    <property type="match status" value="1"/>
</dbReference>
<dbReference type="AlphaFoldDB" id="A0A192ZIR3"/>
<dbReference type="InterPro" id="IPR016162">
    <property type="entry name" value="Ald_DH_N"/>
</dbReference>
<dbReference type="InterPro" id="IPR010061">
    <property type="entry name" value="MeMal-semiAld_DH"/>
</dbReference>
<accession>A0A192ZIR3</accession>
<dbReference type="GO" id="GO:0006574">
    <property type="term" value="P:L-valine catabolic process"/>
    <property type="evidence" value="ECO:0007669"/>
    <property type="project" value="TreeGrafter"/>
</dbReference>
<dbReference type="SUPFAM" id="SSF53720">
    <property type="entry name" value="ALDH-like"/>
    <property type="match status" value="1"/>
</dbReference>
<dbReference type="GO" id="GO:0004491">
    <property type="term" value="F:methylmalonate-semialdehyde dehydrogenase (acylating, NAD) activity"/>
    <property type="evidence" value="ECO:0007669"/>
    <property type="project" value="UniProtKB-EC"/>
</dbReference>
<organism evidence="6">
    <name type="scientific">Stygiella incarcerata</name>
    <dbReference type="NCBI Taxonomy" id="1712417"/>
    <lineage>
        <taxon>Eukaryota</taxon>
        <taxon>Discoba</taxon>
        <taxon>Jakobida</taxon>
        <taxon>Andalucina</taxon>
        <taxon>Stygiellidae</taxon>
        <taxon>Stygiella</taxon>
    </lineage>
</organism>
<comment type="similarity">
    <text evidence="1">Belongs to the aldehyde dehydrogenase family.</text>
</comment>
<dbReference type="Pfam" id="PF00171">
    <property type="entry name" value="Aldedh"/>
    <property type="match status" value="1"/>
</dbReference>
<dbReference type="CDD" id="cd07085">
    <property type="entry name" value="ALDH_F6_MMSDH"/>
    <property type="match status" value="1"/>
</dbReference>
<dbReference type="NCBIfam" id="TIGR01722">
    <property type="entry name" value="MMSDH"/>
    <property type="match status" value="1"/>
</dbReference>
<dbReference type="GO" id="GO:0006210">
    <property type="term" value="P:thymine catabolic process"/>
    <property type="evidence" value="ECO:0007669"/>
    <property type="project" value="TreeGrafter"/>
</dbReference>
<evidence type="ECO:0000256" key="3">
    <source>
        <dbReference type="ARBA" id="ARBA00023002"/>
    </source>
</evidence>
<dbReference type="FunFam" id="3.40.605.10:FF:000003">
    <property type="entry name" value="Methylmalonate-semialdehyde dehydrogenase [acylating]"/>
    <property type="match status" value="1"/>
</dbReference>
<dbReference type="EC" id="1.2.1.27" evidence="2"/>
<reference evidence="6" key="1">
    <citation type="journal article" date="2016" name="Mol. Biol. Evol.">
        <title>Novel hydrogenosomes in the microaerophilic jakobid Stygiella incarcerata.</title>
        <authorList>
            <person name="Leger M.M."/>
            <person name="Eme L."/>
            <person name="Hug L.A."/>
            <person name="Roger A.J."/>
        </authorList>
    </citation>
    <scope>NUCLEOTIDE SEQUENCE</scope>
</reference>
<name>A0A192ZIR3_9EUKA</name>
<dbReference type="GO" id="GO:0005739">
    <property type="term" value="C:mitochondrion"/>
    <property type="evidence" value="ECO:0007669"/>
    <property type="project" value="TreeGrafter"/>
</dbReference>
<evidence type="ECO:0000256" key="2">
    <source>
        <dbReference type="ARBA" id="ARBA00013048"/>
    </source>
</evidence>